<comment type="caution">
    <text evidence="2">The sequence shown here is derived from an EMBL/GenBank/DDBJ whole genome shotgun (WGS) entry which is preliminary data.</text>
</comment>
<feature type="compositionally biased region" description="Acidic residues" evidence="1">
    <location>
        <begin position="211"/>
        <end position="222"/>
    </location>
</feature>
<evidence type="ECO:0000256" key="1">
    <source>
        <dbReference type="SAM" id="MobiDB-lite"/>
    </source>
</evidence>
<dbReference type="EMBL" id="JAPZBU010000009">
    <property type="protein sequence ID" value="KAJ5387998.1"/>
    <property type="molecule type" value="Genomic_DNA"/>
</dbReference>
<dbReference type="RefSeq" id="XP_056485796.1">
    <property type="nucleotide sequence ID" value="XM_056635176.1"/>
</dbReference>
<protein>
    <submittedName>
        <fullName evidence="2">Uncharacterized protein</fullName>
    </submittedName>
</protein>
<keyword evidence="3" id="KW-1185">Reference proteome</keyword>
<dbReference type="GeneID" id="81374156"/>
<feature type="compositionally biased region" description="Basic and acidic residues" evidence="1">
    <location>
        <begin position="223"/>
        <end position="243"/>
    </location>
</feature>
<dbReference type="OrthoDB" id="10445085at2759"/>
<feature type="region of interest" description="Disordered" evidence="1">
    <location>
        <begin position="205"/>
        <end position="283"/>
    </location>
</feature>
<sequence>MSDSIVHGLSSEINAYDHYTSLDETLGAPMSMDDLFKEFNWDKELDDLNLNTGAKESVFAPTSYMDGSLGSTVDPSKTITTKPSETLTIDPSKLMNSIEPSDTITIEPWKTIITEPLETTKGPSNTTKEASETPSISSPVTPDCSVPMPLPIPMPMHAFLKTLQEPVLPQSSCDLEEAFIHGQMSMFQERLAVIQKQKFQTKQGFQKQQQQEEEEEEEEEEGLQQRHELQKLQELQKRQEFQQRHGLQPPQRLQQQPCPYVPQEMPSSPPADLLDTPSDKWPL</sequence>
<feature type="region of interest" description="Disordered" evidence="1">
    <location>
        <begin position="117"/>
        <end position="144"/>
    </location>
</feature>
<proteinExistence type="predicted"/>
<organism evidence="2 3">
    <name type="scientific">Penicillium cosmopolitanum</name>
    <dbReference type="NCBI Taxonomy" id="1131564"/>
    <lineage>
        <taxon>Eukaryota</taxon>
        <taxon>Fungi</taxon>
        <taxon>Dikarya</taxon>
        <taxon>Ascomycota</taxon>
        <taxon>Pezizomycotina</taxon>
        <taxon>Eurotiomycetes</taxon>
        <taxon>Eurotiomycetidae</taxon>
        <taxon>Eurotiales</taxon>
        <taxon>Aspergillaceae</taxon>
        <taxon>Penicillium</taxon>
    </lineage>
</organism>
<evidence type="ECO:0000313" key="2">
    <source>
        <dbReference type="EMBL" id="KAJ5387998.1"/>
    </source>
</evidence>
<reference evidence="2" key="1">
    <citation type="submission" date="2022-12" db="EMBL/GenBank/DDBJ databases">
        <authorList>
            <person name="Petersen C."/>
        </authorList>
    </citation>
    <scope>NUCLEOTIDE SEQUENCE</scope>
    <source>
        <strain evidence="2">IBT 29677</strain>
    </source>
</reference>
<feature type="compositionally biased region" description="Polar residues" evidence="1">
    <location>
        <begin position="121"/>
        <end position="140"/>
    </location>
</feature>
<accession>A0A9W9VRH6</accession>
<evidence type="ECO:0000313" key="3">
    <source>
        <dbReference type="Proteomes" id="UP001147747"/>
    </source>
</evidence>
<feature type="compositionally biased region" description="Low complexity" evidence="1">
    <location>
        <begin position="244"/>
        <end position="258"/>
    </location>
</feature>
<reference evidence="2" key="2">
    <citation type="journal article" date="2023" name="IMA Fungus">
        <title>Comparative genomic study of the Penicillium genus elucidates a diverse pangenome and 15 lateral gene transfer events.</title>
        <authorList>
            <person name="Petersen C."/>
            <person name="Sorensen T."/>
            <person name="Nielsen M.R."/>
            <person name="Sondergaard T.E."/>
            <person name="Sorensen J.L."/>
            <person name="Fitzpatrick D.A."/>
            <person name="Frisvad J.C."/>
            <person name="Nielsen K.L."/>
        </authorList>
    </citation>
    <scope>NUCLEOTIDE SEQUENCE</scope>
    <source>
        <strain evidence="2">IBT 29677</strain>
    </source>
</reference>
<name>A0A9W9VRH6_9EURO</name>
<dbReference type="Proteomes" id="UP001147747">
    <property type="component" value="Unassembled WGS sequence"/>
</dbReference>
<dbReference type="AlphaFoldDB" id="A0A9W9VRH6"/>
<gene>
    <name evidence="2" type="ORF">N7509_010539</name>
</gene>